<dbReference type="Gene3D" id="3.40.50.720">
    <property type="entry name" value="NAD(P)-binding Rossmann-like Domain"/>
    <property type="match status" value="1"/>
</dbReference>
<proteinExistence type="inferred from homology"/>
<keyword evidence="4" id="KW-1185">Reference proteome</keyword>
<accession>A0ABS1JCM4</accession>
<dbReference type="PANTHER" id="PTHR42879">
    <property type="entry name" value="3-OXOACYL-(ACYL-CARRIER-PROTEIN) REDUCTASE"/>
    <property type="match status" value="1"/>
</dbReference>
<organism evidence="3 4">
    <name type="scientific">Tumebacillus amylolyticus</name>
    <dbReference type="NCBI Taxonomy" id="2801339"/>
    <lineage>
        <taxon>Bacteria</taxon>
        <taxon>Bacillati</taxon>
        <taxon>Bacillota</taxon>
        <taxon>Bacilli</taxon>
        <taxon>Bacillales</taxon>
        <taxon>Alicyclobacillaceae</taxon>
        <taxon>Tumebacillus</taxon>
    </lineage>
</organism>
<evidence type="ECO:0000256" key="1">
    <source>
        <dbReference type="ARBA" id="ARBA00006484"/>
    </source>
</evidence>
<dbReference type="NCBIfam" id="NF047420">
    <property type="entry name" value="EF_P_mod_YmfI"/>
    <property type="match status" value="1"/>
</dbReference>
<dbReference type="SMART" id="SM00822">
    <property type="entry name" value="PKS_KR"/>
    <property type="match status" value="1"/>
</dbReference>
<dbReference type="PRINTS" id="PR00080">
    <property type="entry name" value="SDRFAMILY"/>
</dbReference>
<dbReference type="PROSITE" id="PS00061">
    <property type="entry name" value="ADH_SHORT"/>
    <property type="match status" value="1"/>
</dbReference>
<dbReference type="NCBIfam" id="NF009466">
    <property type="entry name" value="PRK12826.1-2"/>
    <property type="match status" value="1"/>
</dbReference>
<dbReference type="InterPro" id="IPR002347">
    <property type="entry name" value="SDR_fam"/>
</dbReference>
<feature type="domain" description="Ketoreductase" evidence="2">
    <location>
        <begin position="25"/>
        <end position="210"/>
    </location>
</feature>
<evidence type="ECO:0000313" key="3">
    <source>
        <dbReference type="EMBL" id="MBL0388029.1"/>
    </source>
</evidence>
<gene>
    <name evidence="3" type="ORF">JJB07_15530</name>
</gene>
<dbReference type="Pfam" id="PF13561">
    <property type="entry name" value="adh_short_C2"/>
    <property type="match status" value="1"/>
</dbReference>
<dbReference type="NCBIfam" id="NF005559">
    <property type="entry name" value="PRK07231.1"/>
    <property type="match status" value="1"/>
</dbReference>
<dbReference type="PANTHER" id="PTHR42879:SF2">
    <property type="entry name" value="3-OXOACYL-[ACYL-CARRIER-PROTEIN] REDUCTASE FABG"/>
    <property type="match status" value="1"/>
</dbReference>
<sequence length="266" mass="27696">MERKWTFLTSHLTSLNASTRPLNGQTAIVTGASRGIGAAIAVGLARAGAHVVVNYRQNAEMAESVAAICRRHDVRVLTVQADVSNAADVSRLVETTSAHFGAPSILVNNAGVAHTGLLLDMTEEEWDSIMTANLKAPFLCTKAVLPHMIARQYGRIINLSSIWGLAGGSCEVAYSASKGGVIALTKALAKEMGLSGITVNAVAPGAIQTDMLGHLSDEDLAMLAEETPVGRLGTAEDVANAVQFLALPSSSFVTGQVLSPNGGYIT</sequence>
<evidence type="ECO:0000259" key="2">
    <source>
        <dbReference type="SMART" id="SM00822"/>
    </source>
</evidence>
<dbReference type="SUPFAM" id="SSF51735">
    <property type="entry name" value="NAD(P)-binding Rossmann-fold domains"/>
    <property type="match status" value="1"/>
</dbReference>
<dbReference type="EMBL" id="JAEQNB010000005">
    <property type="protein sequence ID" value="MBL0388029.1"/>
    <property type="molecule type" value="Genomic_DNA"/>
</dbReference>
<protein>
    <submittedName>
        <fullName evidence="3">SDR family oxidoreductase</fullName>
    </submittedName>
</protein>
<dbReference type="InterPro" id="IPR036291">
    <property type="entry name" value="NAD(P)-bd_dom_sf"/>
</dbReference>
<dbReference type="PRINTS" id="PR00081">
    <property type="entry name" value="GDHRDH"/>
</dbReference>
<comment type="similarity">
    <text evidence="1">Belongs to the short-chain dehydrogenases/reductases (SDR) family.</text>
</comment>
<dbReference type="InterPro" id="IPR050259">
    <property type="entry name" value="SDR"/>
</dbReference>
<name>A0ABS1JCM4_9BACL</name>
<evidence type="ECO:0000313" key="4">
    <source>
        <dbReference type="Proteomes" id="UP000602284"/>
    </source>
</evidence>
<dbReference type="InterPro" id="IPR020904">
    <property type="entry name" value="Sc_DH/Rdtase_CS"/>
</dbReference>
<dbReference type="InterPro" id="IPR057326">
    <property type="entry name" value="KR_dom"/>
</dbReference>
<reference evidence="3 4" key="1">
    <citation type="submission" date="2021-01" db="EMBL/GenBank/DDBJ databases">
        <title>Tumebacillus sp. strain ITR2 16S ribosomal RNA gene Genome sequencing and assembly.</title>
        <authorList>
            <person name="Kang M."/>
        </authorList>
    </citation>
    <scope>NUCLEOTIDE SEQUENCE [LARGE SCALE GENOMIC DNA]</scope>
    <source>
        <strain evidence="3 4">ITR2</strain>
    </source>
</reference>
<comment type="caution">
    <text evidence="3">The sequence shown here is derived from an EMBL/GenBank/DDBJ whole genome shotgun (WGS) entry which is preliminary data.</text>
</comment>
<dbReference type="Proteomes" id="UP000602284">
    <property type="component" value="Unassembled WGS sequence"/>
</dbReference>